<proteinExistence type="inferred from homology"/>
<accession>A0ABT9VL84</accession>
<dbReference type="NCBIfam" id="TIGR03998">
    <property type="entry name" value="thiol_BshC"/>
    <property type="match status" value="1"/>
</dbReference>
<comment type="caution">
    <text evidence="5">The sequence shown here is derived from an EMBL/GenBank/DDBJ whole genome shotgun (WGS) entry which is preliminary data.</text>
</comment>
<comment type="function">
    <text evidence="2">Involved in bacillithiol (BSH) biosynthesis. May catalyze the last step of the pathway, the addition of cysteine to glucosamine malate (GlcN-Mal) to generate BSH.</text>
</comment>
<dbReference type="RefSeq" id="WP_419151291.1">
    <property type="nucleotide sequence ID" value="NZ_JAUSTR010000001.1"/>
</dbReference>
<feature type="domain" description="Bacillithiol biosynthesis BshC C-terminal coiled-coil" evidence="4">
    <location>
        <begin position="381"/>
        <end position="540"/>
    </location>
</feature>
<evidence type="ECO:0000259" key="3">
    <source>
        <dbReference type="Pfam" id="PF10079"/>
    </source>
</evidence>
<protein>
    <recommendedName>
        <fullName evidence="2">Putative cysteine ligase BshC</fullName>
        <ecNumber evidence="2">6.-.-.-</ecNumber>
    </recommendedName>
</protein>
<dbReference type="InterPro" id="IPR011199">
    <property type="entry name" value="Bacillithiol_biosynth_BshC"/>
</dbReference>
<keyword evidence="1 2" id="KW-0436">Ligase</keyword>
<dbReference type="InterPro" id="IPR055399">
    <property type="entry name" value="CC_BshC"/>
</dbReference>
<keyword evidence="6" id="KW-1185">Reference proteome</keyword>
<evidence type="ECO:0000256" key="2">
    <source>
        <dbReference type="HAMAP-Rule" id="MF_01867"/>
    </source>
</evidence>
<dbReference type="Pfam" id="PF24850">
    <property type="entry name" value="CC_BshC"/>
    <property type="match status" value="1"/>
</dbReference>
<dbReference type="EC" id="6.-.-.-" evidence="2"/>
<comment type="similarity">
    <text evidence="2">Belongs to the BshC family.</text>
</comment>
<gene>
    <name evidence="2" type="primary">bshC</name>
    <name evidence="5" type="ORF">J2S06_000697</name>
</gene>
<dbReference type="Proteomes" id="UP001225646">
    <property type="component" value="Unassembled WGS sequence"/>
</dbReference>
<feature type="domain" description="Bacillithiol biosynthesis BshC N-terminal Rossmann-like" evidence="3">
    <location>
        <begin position="1"/>
        <end position="379"/>
    </location>
</feature>
<dbReference type="HAMAP" id="MF_01867">
    <property type="entry name" value="BshC"/>
    <property type="match status" value="1"/>
</dbReference>
<name>A0ABT9VL84_9BACI</name>
<sequence length="540" mass="63945">MEIMELSLPASNPLVHAYLTDPLNMKIFFDYHPHHRDVFQKRYEKLKVRNFEREKLVHYLFQYHKRFDQADLSLQNIEKLKDPKSVVVAGGQQAGLLTGPLYTIHKIISILTLAKQLQEQLGVPVIPLFWIAGEDHDFEEINHVYVYQNERIQKKAISQVPFKKQMVSNIEIDKSKCRRWFKEIIETYGETEHTNLILNILEELLDRSRTYVEFFEQIVMTLFHNSGLVLLNSADKGLRKLEKSHFRKILHQNEKIYEAVEKQQQLLRQNSFQPTIEMKQHSANIFIHYDDERFLLLRDQNKFVIPEIDLKLTKEELEERLEHSPNSFSNNVITRPIMQELLLPTLAFIAGPGEIAYWAELKGAFHVCDLDMPPVIPRLNMTILERHIETDIEELNLSLDEIFHQKIKQLKENWLREKEPLHFEPLVEEAKEKIEQIHSQLREAALEIDKSLEPLLKKNAYFIESQLSFIQHAVKKKVNEKFEAELNKFKRIECSLAPNGLLQERVWNIFYYLNKYGLDFLKLLQQETYTFNGKHKVVKI</sequence>
<organism evidence="5 6">
    <name type="scientific">Aeribacillus alveayuensis</name>
    <dbReference type="NCBI Taxonomy" id="279215"/>
    <lineage>
        <taxon>Bacteria</taxon>
        <taxon>Bacillati</taxon>
        <taxon>Bacillota</taxon>
        <taxon>Bacilli</taxon>
        <taxon>Bacillales</taxon>
        <taxon>Bacillaceae</taxon>
        <taxon>Aeribacillus</taxon>
    </lineage>
</organism>
<evidence type="ECO:0000313" key="5">
    <source>
        <dbReference type="EMBL" id="MDQ0161627.1"/>
    </source>
</evidence>
<dbReference type="InterPro" id="IPR055398">
    <property type="entry name" value="Rossmann-like_BshC"/>
</dbReference>
<dbReference type="Pfam" id="PF10079">
    <property type="entry name" value="Rossmann-like_BshC"/>
    <property type="match status" value="1"/>
</dbReference>
<evidence type="ECO:0000259" key="4">
    <source>
        <dbReference type="Pfam" id="PF24850"/>
    </source>
</evidence>
<evidence type="ECO:0000256" key="1">
    <source>
        <dbReference type="ARBA" id="ARBA00022598"/>
    </source>
</evidence>
<dbReference type="EMBL" id="JAUSTR010000001">
    <property type="protein sequence ID" value="MDQ0161627.1"/>
    <property type="molecule type" value="Genomic_DNA"/>
</dbReference>
<reference evidence="5 6" key="1">
    <citation type="submission" date="2023-07" db="EMBL/GenBank/DDBJ databases">
        <title>Genomic Encyclopedia of Type Strains, Phase IV (KMG-IV): sequencing the most valuable type-strain genomes for metagenomic binning, comparative biology and taxonomic classification.</title>
        <authorList>
            <person name="Goeker M."/>
        </authorList>
    </citation>
    <scope>NUCLEOTIDE SEQUENCE [LARGE SCALE GENOMIC DNA]</scope>
    <source>
        <strain evidence="5 6">DSM 19092</strain>
    </source>
</reference>
<dbReference type="PIRSF" id="PIRSF012535">
    <property type="entry name" value="UCP012535"/>
    <property type="match status" value="1"/>
</dbReference>
<evidence type="ECO:0000313" key="6">
    <source>
        <dbReference type="Proteomes" id="UP001225646"/>
    </source>
</evidence>